<dbReference type="PROSITE" id="PS00028">
    <property type="entry name" value="ZINC_FINGER_C2H2_1"/>
    <property type="match status" value="4"/>
</dbReference>
<sequence length="425" mass="48712">MEKEKTYICDSCKENTNASENISKNYEWVFSLESLYICAKCSKYFSIGFRVTDTISLFDPSKNSVQELIPGQCENVCGEFCSRTEHRIQESQPVELKEKPYKCDASPRTFKTRTGLRCHKNVHDKKTPFRCEVCDKYFRFKSKYQIHLNKHSNKRRYKCSFCTAAYTFKHDLTAHMNIHDDQNPFRCELCKKNCATKQAFECHMTSHSKERCYKCTVCSTMYKTKSIFTEHMNVHKEQNPYRCEEHADNYEWLLNQNTSKKDKEAQLVMRHLTLLFSAVLPYWIEIHGFADASEVAYGAAIYCKLHLKTGEVSVKLATKSTRFISRSVQRSGFFIAPSVGVQGNYHPLQNSPQHWREEISPSISDESPSSWARHVGTGSAMSLLMALLAGPDGVRSRTILVIPSVPEITSRIRANGQDNGGMLSA</sequence>
<dbReference type="AlphaFoldDB" id="A0A8T0EWJ9"/>
<reference evidence="8" key="1">
    <citation type="journal article" date="2020" name="bioRxiv">
        <title>Chromosome-level reference genome of the European wasp spider Argiope bruennichi: a resource for studies on range expansion and evolutionary adaptation.</title>
        <authorList>
            <person name="Sheffer M.M."/>
            <person name="Hoppe A."/>
            <person name="Krehenwinkel H."/>
            <person name="Uhl G."/>
            <person name="Kuss A.W."/>
            <person name="Jensen L."/>
            <person name="Jensen C."/>
            <person name="Gillespie R.G."/>
            <person name="Hoff K.J."/>
            <person name="Prost S."/>
        </authorList>
    </citation>
    <scope>NUCLEOTIDE SEQUENCE</scope>
</reference>
<keyword evidence="9" id="KW-1185">Reference proteome</keyword>
<keyword evidence="4" id="KW-0862">Zinc</keyword>
<feature type="domain" description="C2H2-type" evidence="7">
    <location>
        <begin position="185"/>
        <end position="212"/>
    </location>
</feature>
<organism evidence="8 9">
    <name type="scientific">Argiope bruennichi</name>
    <name type="common">Wasp spider</name>
    <name type="synonym">Aranea bruennichi</name>
    <dbReference type="NCBI Taxonomy" id="94029"/>
    <lineage>
        <taxon>Eukaryota</taxon>
        <taxon>Metazoa</taxon>
        <taxon>Ecdysozoa</taxon>
        <taxon>Arthropoda</taxon>
        <taxon>Chelicerata</taxon>
        <taxon>Arachnida</taxon>
        <taxon>Araneae</taxon>
        <taxon>Araneomorphae</taxon>
        <taxon>Entelegynae</taxon>
        <taxon>Araneoidea</taxon>
        <taxon>Araneidae</taxon>
        <taxon>Argiope</taxon>
    </lineage>
</organism>
<feature type="domain" description="C2H2-type" evidence="7">
    <location>
        <begin position="101"/>
        <end position="128"/>
    </location>
</feature>
<dbReference type="InterPro" id="IPR036236">
    <property type="entry name" value="Znf_C2H2_sf"/>
</dbReference>
<dbReference type="PROSITE" id="PS50157">
    <property type="entry name" value="ZINC_FINGER_C2H2_2"/>
    <property type="match status" value="5"/>
</dbReference>
<keyword evidence="1" id="KW-0479">Metal-binding</keyword>
<evidence type="ECO:0000256" key="5">
    <source>
        <dbReference type="ARBA" id="ARBA00023242"/>
    </source>
</evidence>
<keyword evidence="5" id="KW-0539">Nucleus</keyword>
<dbReference type="PANTHER" id="PTHR24377">
    <property type="entry name" value="IP01015P-RELATED"/>
    <property type="match status" value="1"/>
</dbReference>
<evidence type="ECO:0000256" key="2">
    <source>
        <dbReference type="ARBA" id="ARBA00022737"/>
    </source>
</evidence>
<dbReference type="Gene3D" id="3.30.160.60">
    <property type="entry name" value="Classic Zinc Finger"/>
    <property type="match status" value="3"/>
</dbReference>
<dbReference type="Proteomes" id="UP000807504">
    <property type="component" value="Unassembled WGS sequence"/>
</dbReference>
<dbReference type="InterPro" id="IPR050826">
    <property type="entry name" value="Krueppel_C2H2_ZnFinger"/>
</dbReference>
<keyword evidence="3 6" id="KW-0863">Zinc-finger</keyword>
<dbReference type="GO" id="GO:0008270">
    <property type="term" value="F:zinc ion binding"/>
    <property type="evidence" value="ECO:0007669"/>
    <property type="project" value="UniProtKB-KW"/>
</dbReference>
<dbReference type="Pfam" id="PF05380">
    <property type="entry name" value="Peptidase_A17"/>
    <property type="match status" value="1"/>
</dbReference>
<proteinExistence type="predicted"/>
<evidence type="ECO:0000256" key="3">
    <source>
        <dbReference type="ARBA" id="ARBA00022771"/>
    </source>
</evidence>
<evidence type="ECO:0000256" key="1">
    <source>
        <dbReference type="ARBA" id="ARBA00022723"/>
    </source>
</evidence>
<reference evidence="8" key="2">
    <citation type="submission" date="2020-06" db="EMBL/GenBank/DDBJ databases">
        <authorList>
            <person name="Sheffer M."/>
        </authorList>
    </citation>
    <scope>NUCLEOTIDE SEQUENCE</scope>
</reference>
<gene>
    <name evidence="8" type="ORF">HNY73_015133</name>
</gene>
<evidence type="ECO:0000313" key="8">
    <source>
        <dbReference type="EMBL" id="KAF8778409.1"/>
    </source>
</evidence>
<dbReference type="InterPro" id="IPR008042">
    <property type="entry name" value="Retrotrans_Pao"/>
</dbReference>
<dbReference type="Pfam" id="PF00096">
    <property type="entry name" value="zf-C2H2"/>
    <property type="match status" value="2"/>
</dbReference>
<evidence type="ECO:0000256" key="6">
    <source>
        <dbReference type="PROSITE-ProRule" id="PRU00042"/>
    </source>
</evidence>
<dbReference type="InterPro" id="IPR013087">
    <property type="entry name" value="Znf_C2H2_type"/>
</dbReference>
<dbReference type="EMBL" id="JABXBU010002072">
    <property type="protein sequence ID" value="KAF8778409.1"/>
    <property type="molecule type" value="Genomic_DNA"/>
</dbReference>
<evidence type="ECO:0000256" key="4">
    <source>
        <dbReference type="ARBA" id="ARBA00022833"/>
    </source>
</evidence>
<feature type="domain" description="C2H2-type" evidence="7">
    <location>
        <begin position="129"/>
        <end position="156"/>
    </location>
</feature>
<dbReference type="SUPFAM" id="SSF57667">
    <property type="entry name" value="beta-beta-alpha zinc fingers"/>
    <property type="match status" value="3"/>
</dbReference>
<evidence type="ECO:0000259" key="7">
    <source>
        <dbReference type="PROSITE" id="PS50157"/>
    </source>
</evidence>
<feature type="domain" description="C2H2-type" evidence="7">
    <location>
        <begin position="157"/>
        <end position="184"/>
    </location>
</feature>
<comment type="caution">
    <text evidence="8">The sequence shown here is derived from an EMBL/GenBank/DDBJ whole genome shotgun (WGS) entry which is preliminary data.</text>
</comment>
<feature type="domain" description="C2H2-type" evidence="7">
    <location>
        <begin position="213"/>
        <end position="240"/>
    </location>
</feature>
<keyword evidence="2" id="KW-0677">Repeat</keyword>
<accession>A0A8T0EWJ9</accession>
<protein>
    <submittedName>
        <fullName evidence="8">Zinc finger protein 227 like protein</fullName>
    </submittedName>
</protein>
<evidence type="ECO:0000313" key="9">
    <source>
        <dbReference type="Proteomes" id="UP000807504"/>
    </source>
</evidence>
<dbReference type="SMART" id="SM00355">
    <property type="entry name" value="ZnF_C2H2"/>
    <property type="match status" value="5"/>
</dbReference>
<name>A0A8T0EWJ9_ARGBR</name>